<proteinExistence type="predicted"/>
<dbReference type="PANTHER" id="PTHR32009">
    <property type="entry name" value="TMV RESISTANCE PROTEIN N-LIKE"/>
    <property type="match status" value="1"/>
</dbReference>
<dbReference type="PANTHER" id="PTHR32009:SF153">
    <property type="entry name" value="TMV RESISTANCE PROTEIN N-LIKE"/>
    <property type="match status" value="1"/>
</dbReference>
<dbReference type="AlphaFoldDB" id="A0A6A1WBK2"/>
<organism evidence="4 5">
    <name type="scientific">Morella rubra</name>
    <name type="common">Chinese bayberry</name>
    <dbReference type="NCBI Taxonomy" id="262757"/>
    <lineage>
        <taxon>Eukaryota</taxon>
        <taxon>Viridiplantae</taxon>
        <taxon>Streptophyta</taxon>
        <taxon>Embryophyta</taxon>
        <taxon>Tracheophyta</taxon>
        <taxon>Spermatophyta</taxon>
        <taxon>Magnoliopsida</taxon>
        <taxon>eudicotyledons</taxon>
        <taxon>Gunneridae</taxon>
        <taxon>Pentapetalae</taxon>
        <taxon>rosids</taxon>
        <taxon>fabids</taxon>
        <taxon>Fagales</taxon>
        <taxon>Myricaceae</taxon>
        <taxon>Morella</taxon>
    </lineage>
</organism>
<evidence type="ECO:0000256" key="2">
    <source>
        <dbReference type="SAM" id="MobiDB-lite"/>
    </source>
</evidence>
<feature type="domain" description="TIR" evidence="3">
    <location>
        <begin position="34"/>
        <end position="182"/>
    </location>
</feature>
<dbReference type="EMBL" id="RXIC02000020">
    <property type="protein sequence ID" value="KAB1222652.1"/>
    <property type="molecule type" value="Genomic_DNA"/>
</dbReference>
<keyword evidence="5" id="KW-1185">Reference proteome</keyword>
<dbReference type="OrthoDB" id="6160824at2759"/>
<sequence length="182" mass="20867">MESMSTHGASSSCSERERKRKRTSSSSSASTSGWKYEVFLSFYGKDTRKSFTDHLYAALKRKSILTFRDDEKLQRGKCIAPELLKAIQESIYGIIVISPNYVSSKWCLMELVEIFKCMGEKDTILPVFYHVLPSTVREQRNTFAKAFDKHEKDPEVDMEQIQTWKDALTKVANTSGWDLQDG</sequence>
<dbReference type="Proteomes" id="UP000516437">
    <property type="component" value="Chromosome 2"/>
</dbReference>
<dbReference type="Gene3D" id="3.40.50.10140">
    <property type="entry name" value="Toll/interleukin-1 receptor homology (TIR) domain"/>
    <property type="match status" value="1"/>
</dbReference>
<dbReference type="Pfam" id="PF01582">
    <property type="entry name" value="TIR"/>
    <property type="match status" value="1"/>
</dbReference>
<name>A0A6A1WBK2_9ROSI</name>
<keyword evidence="1" id="KW-0520">NAD</keyword>
<evidence type="ECO:0000259" key="3">
    <source>
        <dbReference type="PROSITE" id="PS50104"/>
    </source>
</evidence>
<dbReference type="SMART" id="SM00255">
    <property type="entry name" value="TIR"/>
    <property type="match status" value="1"/>
</dbReference>
<gene>
    <name evidence="4" type="ORF">CJ030_MR2G010249</name>
</gene>
<dbReference type="GO" id="GO:0007165">
    <property type="term" value="P:signal transduction"/>
    <property type="evidence" value="ECO:0007669"/>
    <property type="project" value="InterPro"/>
</dbReference>
<dbReference type="InterPro" id="IPR035897">
    <property type="entry name" value="Toll_tir_struct_dom_sf"/>
</dbReference>
<comment type="caution">
    <text evidence="4">The sequence shown here is derived from an EMBL/GenBank/DDBJ whole genome shotgun (WGS) entry which is preliminary data.</text>
</comment>
<dbReference type="FunFam" id="3.40.50.10140:FF:000007">
    <property type="entry name" value="Disease resistance protein (TIR-NBS-LRR class)"/>
    <property type="match status" value="1"/>
</dbReference>
<dbReference type="SUPFAM" id="SSF52200">
    <property type="entry name" value="Toll/Interleukin receptor TIR domain"/>
    <property type="match status" value="1"/>
</dbReference>
<feature type="region of interest" description="Disordered" evidence="2">
    <location>
        <begin position="1"/>
        <end position="30"/>
    </location>
</feature>
<evidence type="ECO:0000313" key="5">
    <source>
        <dbReference type="Proteomes" id="UP000516437"/>
    </source>
</evidence>
<protein>
    <submittedName>
        <fullName evidence="4">TMV resistance protein N</fullName>
    </submittedName>
</protein>
<evidence type="ECO:0000313" key="4">
    <source>
        <dbReference type="EMBL" id="KAB1222652.1"/>
    </source>
</evidence>
<dbReference type="InterPro" id="IPR000157">
    <property type="entry name" value="TIR_dom"/>
</dbReference>
<accession>A0A6A1WBK2</accession>
<dbReference type="PROSITE" id="PS50104">
    <property type="entry name" value="TIR"/>
    <property type="match status" value="1"/>
</dbReference>
<evidence type="ECO:0000256" key="1">
    <source>
        <dbReference type="ARBA" id="ARBA00023027"/>
    </source>
</evidence>
<reference evidence="4 5" key="1">
    <citation type="journal article" date="2019" name="Plant Biotechnol. J.">
        <title>The red bayberry genome and genetic basis of sex determination.</title>
        <authorList>
            <person name="Jia H.M."/>
            <person name="Jia H.J."/>
            <person name="Cai Q.L."/>
            <person name="Wang Y."/>
            <person name="Zhao H.B."/>
            <person name="Yang W.F."/>
            <person name="Wang G.Y."/>
            <person name="Li Y.H."/>
            <person name="Zhan D.L."/>
            <person name="Shen Y.T."/>
            <person name="Niu Q.F."/>
            <person name="Chang L."/>
            <person name="Qiu J."/>
            <person name="Zhao L."/>
            <person name="Xie H.B."/>
            <person name="Fu W.Y."/>
            <person name="Jin J."/>
            <person name="Li X.W."/>
            <person name="Jiao Y."/>
            <person name="Zhou C.C."/>
            <person name="Tu T."/>
            <person name="Chai C.Y."/>
            <person name="Gao J.L."/>
            <person name="Fan L.J."/>
            <person name="van de Weg E."/>
            <person name="Wang J.Y."/>
            <person name="Gao Z.S."/>
        </authorList>
    </citation>
    <scope>NUCLEOTIDE SEQUENCE [LARGE SCALE GENOMIC DNA]</scope>
    <source>
        <tissue evidence="4">Leaves</tissue>
    </source>
</reference>